<dbReference type="PROSITE" id="PS50850">
    <property type="entry name" value="MFS"/>
    <property type="match status" value="1"/>
</dbReference>
<feature type="transmembrane region" description="Helical" evidence="7">
    <location>
        <begin position="192"/>
        <end position="213"/>
    </location>
</feature>
<keyword evidence="10" id="KW-1185">Reference proteome</keyword>
<keyword evidence="5 7" id="KW-0472">Membrane</keyword>
<keyword evidence="4 7" id="KW-1133">Transmembrane helix</keyword>
<evidence type="ECO:0000259" key="8">
    <source>
        <dbReference type="PROSITE" id="PS50850"/>
    </source>
</evidence>
<feature type="transmembrane region" description="Helical" evidence="7">
    <location>
        <begin position="98"/>
        <end position="119"/>
    </location>
</feature>
<dbReference type="InterPro" id="IPR036259">
    <property type="entry name" value="MFS_trans_sf"/>
</dbReference>
<evidence type="ECO:0000313" key="10">
    <source>
        <dbReference type="Proteomes" id="UP001230426"/>
    </source>
</evidence>
<feature type="transmembrane region" description="Helical" evidence="7">
    <location>
        <begin position="41"/>
        <end position="62"/>
    </location>
</feature>
<reference evidence="9 10" key="1">
    <citation type="submission" date="2023-07" db="EMBL/GenBank/DDBJ databases">
        <title>Sequencing the genomes of 1000 actinobacteria strains.</title>
        <authorList>
            <person name="Klenk H.-P."/>
        </authorList>
    </citation>
    <scope>NUCLEOTIDE SEQUENCE [LARGE SCALE GENOMIC DNA]</scope>
    <source>
        <strain evidence="9 10">DSM 44109</strain>
    </source>
</reference>
<feature type="transmembrane region" description="Helical" evidence="7">
    <location>
        <begin position="131"/>
        <end position="153"/>
    </location>
</feature>
<keyword evidence="3 7" id="KW-0812">Transmembrane</keyword>
<feature type="transmembrane region" description="Helical" evidence="7">
    <location>
        <begin position="357"/>
        <end position="379"/>
    </location>
</feature>
<dbReference type="SUPFAM" id="SSF103473">
    <property type="entry name" value="MFS general substrate transporter"/>
    <property type="match status" value="1"/>
</dbReference>
<dbReference type="EMBL" id="JAUSRB010000002">
    <property type="protein sequence ID" value="MDP9864945.1"/>
    <property type="molecule type" value="Genomic_DNA"/>
</dbReference>
<feature type="transmembrane region" description="Helical" evidence="7">
    <location>
        <begin position="74"/>
        <end position="92"/>
    </location>
</feature>
<feature type="transmembrane region" description="Helical" evidence="7">
    <location>
        <begin position="219"/>
        <end position="241"/>
    </location>
</feature>
<dbReference type="RefSeq" id="WP_306863592.1">
    <property type="nucleotide sequence ID" value="NZ_JAUSRB010000002.1"/>
</dbReference>
<dbReference type="InterPro" id="IPR011701">
    <property type="entry name" value="MFS"/>
</dbReference>
<dbReference type="Proteomes" id="UP001230426">
    <property type="component" value="Unassembled WGS sequence"/>
</dbReference>
<feature type="transmembrane region" description="Helical" evidence="7">
    <location>
        <begin position="159"/>
        <end position="180"/>
    </location>
</feature>
<feature type="domain" description="Major facilitator superfamily (MFS) profile" evidence="8">
    <location>
        <begin position="1"/>
        <end position="454"/>
    </location>
</feature>
<feature type="region of interest" description="Disordered" evidence="6">
    <location>
        <begin position="458"/>
        <end position="477"/>
    </location>
</feature>
<proteinExistence type="predicted"/>
<evidence type="ECO:0000256" key="6">
    <source>
        <dbReference type="SAM" id="MobiDB-lite"/>
    </source>
</evidence>
<organism evidence="9 10">
    <name type="scientific">Streptosporangium brasiliense</name>
    <dbReference type="NCBI Taxonomy" id="47480"/>
    <lineage>
        <taxon>Bacteria</taxon>
        <taxon>Bacillati</taxon>
        <taxon>Actinomycetota</taxon>
        <taxon>Actinomycetes</taxon>
        <taxon>Streptosporangiales</taxon>
        <taxon>Streptosporangiaceae</taxon>
        <taxon>Streptosporangium</taxon>
    </lineage>
</organism>
<feature type="transmembrane region" description="Helical" evidence="7">
    <location>
        <begin position="262"/>
        <end position="287"/>
    </location>
</feature>
<evidence type="ECO:0000256" key="5">
    <source>
        <dbReference type="ARBA" id="ARBA00023136"/>
    </source>
</evidence>
<dbReference type="InterPro" id="IPR020846">
    <property type="entry name" value="MFS_dom"/>
</dbReference>
<feature type="transmembrane region" description="Helical" evidence="7">
    <location>
        <begin position="332"/>
        <end position="351"/>
    </location>
</feature>
<dbReference type="PANTHER" id="PTHR42718:SF9">
    <property type="entry name" value="MAJOR FACILITATOR SUPERFAMILY MULTIDRUG TRANSPORTER MFSC"/>
    <property type="match status" value="1"/>
</dbReference>
<protein>
    <submittedName>
        <fullName evidence="9">MFS family permease</fullName>
    </submittedName>
</protein>
<evidence type="ECO:0000256" key="4">
    <source>
        <dbReference type="ARBA" id="ARBA00022989"/>
    </source>
</evidence>
<sequence>MSRSGFGVIGAPVLFIGVLQTMEMMLSPALPLVQRDLAASPGALAWIFTGSLISSAISTPIVGRLADMYDKRRVLLALMAISGAGVLLAALAPNITVLIAGMAVEGVWLGVLPLTVGLFRDTLTPERAATGNGLMVGVAALASALGLILAGPISSALGYRALFLLAVAGVAAAALLAWFTVPATPRAAGGRVDWAGGLLLGGGVALLMLGLTAVSTWGWTAPATLALFAAAALTLGPWAVVELRVADPLVDLRLLAGRTPAGVTAMGVLLGFASFGLVVALPMMLAAPADTGYGLGADTLWIGIYMFPMGVAGTVIAPLVGPMTRLLGRRTVLVLGSALVCAGTGGLALWHSSPWQVMAAVTVMGLGASIGLTAGLNAVASDVPGERAAGVSGVVFVAKSVGGTFGAQLGAMVLASGAVAGVPTEQSFVDTYLLSAALGLLAVGAAFVIPAAVRDTKGGRPASAPATEPAVPQADIL</sequence>
<comment type="subcellular location">
    <subcellularLocation>
        <location evidence="1">Cell membrane</location>
        <topology evidence="1">Multi-pass membrane protein</topology>
    </subcellularLocation>
</comment>
<name>A0ABT9R6S3_9ACTN</name>
<comment type="caution">
    <text evidence="9">The sequence shown here is derived from an EMBL/GenBank/DDBJ whole genome shotgun (WGS) entry which is preliminary data.</text>
</comment>
<dbReference type="Pfam" id="PF07690">
    <property type="entry name" value="MFS_1"/>
    <property type="match status" value="1"/>
</dbReference>
<evidence type="ECO:0000256" key="3">
    <source>
        <dbReference type="ARBA" id="ARBA00022692"/>
    </source>
</evidence>
<evidence type="ECO:0000256" key="2">
    <source>
        <dbReference type="ARBA" id="ARBA00022448"/>
    </source>
</evidence>
<dbReference type="PANTHER" id="PTHR42718">
    <property type="entry name" value="MAJOR FACILITATOR SUPERFAMILY MULTIDRUG TRANSPORTER MFSC"/>
    <property type="match status" value="1"/>
</dbReference>
<feature type="transmembrane region" description="Helical" evidence="7">
    <location>
        <begin position="299"/>
        <end position="320"/>
    </location>
</feature>
<evidence type="ECO:0000313" key="9">
    <source>
        <dbReference type="EMBL" id="MDP9864945.1"/>
    </source>
</evidence>
<feature type="transmembrane region" description="Helical" evidence="7">
    <location>
        <begin position="432"/>
        <end position="453"/>
    </location>
</feature>
<gene>
    <name evidence="9" type="ORF">J2S55_004211</name>
</gene>
<feature type="transmembrane region" description="Helical" evidence="7">
    <location>
        <begin position="391"/>
        <end position="420"/>
    </location>
</feature>
<evidence type="ECO:0000256" key="1">
    <source>
        <dbReference type="ARBA" id="ARBA00004651"/>
    </source>
</evidence>
<keyword evidence="2" id="KW-0813">Transport</keyword>
<evidence type="ECO:0000256" key="7">
    <source>
        <dbReference type="SAM" id="Phobius"/>
    </source>
</evidence>
<accession>A0ABT9R6S3</accession>
<dbReference type="Gene3D" id="1.20.1250.20">
    <property type="entry name" value="MFS general substrate transporter like domains"/>
    <property type="match status" value="2"/>
</dbReference>